<dbReference type="AlphaFoldDB" id="W2RV14"/>
<dbReference type="STRING" id="1220924.W2RV14"/>
<dbReference type="PANTHER" id="PTHR12197:SF251">
    <property type="entry name" value="EG:BACR7C10.4 PROTEIN"/>
    <property type="match status" value="1"/>
</dbReference>
<dbReference type="SUPFAM" id="SSF82199">
    <property type="entry name" value="SET domain"/>
    <property type="match status" value="2"/>
</dbReference>
<reference evidence="3 4" key="1">
    <citation type="submission" date="2013-03" db="EMBL/GenBank/DDBJ databases">
        <title>The Genome Sequence of Phialophora europaea CBS 101466.</title>
        <authorList>
            <consortium name="The Broad Institute Genomics Platform"/>
            <person name="Cuomo C."/>
            <person name="de Hoog S."/>
            <person name="Gorbushina A."/>
            <person name="Walker B."/>
            <person name="Young S.K."/>
            <person name="Zeng Q."/>
            <person name="Gargeya S."/>
            <person name="Fitzgerald M."/>
            <person name="Haas B."/>
            <person name="Abouelleil A."/>
            <person name="Allen A.W."/>
            <person name="Alvarado L."/>
            <person name="Arachchi H.M."/>
            <person name="Berlin A.M."/>
            <person name="Chapman S.B."/>
            <person name="Gainer-Dewar J."/>
            <person name="Goldberg J."/>
            <person name="Griggs A."/>
            <person name="Gujja S."/>
            <person name="Hansen M."/>
            <person name="Howarth C."/>
            <person name="Imamovic A."/>
            <person name="Ireland A."/>
            <person name="Larimer J."/>
            <person name="McCowan C."/>
            <person name="Murphy C."/>
            <person name="Pearson M."/>
            <person name="Poon T.W."/>
            <person name="Priest M."/>
            <person name="Roberts A."/>
            <person name="Saif S."/>
            <person name="Shea T."/>
            <person name="Sisk P."/>
            <person name="Sykes S."/>
            <person name="Wortman J."/>
            <person name="Nusbaum C."/>
            <person name="Birren B."/>
        </authorList>
    </citation>
    <scope>NUCLEOTIDE SEQUENCE [LARGE SCALE GENOMIC DNA]</scope>
    <source>
        <strain evidence="3 4">CBS 101466</strain>
    </source>
</reference>
<dbReference type="InterPro" id="IPR046341">
    <property type="entry name" value="SET_dom_sf"/>
</dbReference>
<name>W2RV14_CYPE1</name>
<keyword evidence="4" id="KW-1185">Reference proteome</keyword>
<feature type="region of interest" description="Disordered" evidence="1">
    <location>
        <begin position="16"/>
        <end position="36"/>
    </location>
</feature>
<feature type="compositionally biased region" description="Low complexity" evidence="1">
    <location>
        <begin position="647"/>
        <end position="666"/>
    </location>
</feature>
<evidence type="ECO:0000313" key="4">
    <source>
        <dbReference type="Proteomes" id="UP000030752"/>
    </source>
</evidence>
<dbReference type="CDD" id="cd20071">
    <property type="entry name" value="SET_SMYD"/>
    <property type="match status" value="1"/>
</dbReference>
<evidence type="ECO:0000313" key="3">
    <source>
        <dbReference type="EMBL" id="ETN39608.1"/>
    </source>
</evidence>
<dbReference type="GeneID" id="19973173"/>
<dbReference type="Pfam" id="PF00856">
    <property type="entry name" value="SET"/>
    <property type="match status" value="1"/>
</dbReference>
<feature type="compositionally biased region" description="Pro residues" evidence="1">
    <location>
        <begin position="615"/>
        <end position="625"/>
    </location>
</feature>
<dbReference type="InterPro" id="IPR050869">
    <property type="entry name" value="H3K4_H4K5_MeTrfase"/>
</dbReference>
<organism evidence="3 4">
    <name type="scientific">Cyphellophora europaea (strain CBS 101466)</name>
    <name type="common">Phialophora europaea</name>
    <dbReference type="NCBI Taxonomy" id="1220924"/>
    <lineage>
        <taxon>Eukaryota</taxon>
        <taxon>Fungi</taxon>
        <taxon>Dikarya</taxon>
        <taxon>Ascomycota</taxon>
        <taxon>Pezizomycotina</taxon>
        <taxon>Eurotiomycetes</taxon>
        <taxon>Chaetothyriomycetidae</taxon>
        <taxon>Chaetothyriales</taxon>
        <taxon>Cyphellophoraceae</taxon>
        <taxon>Cyphellophora</taxon>
    </lineage>
</organism>
<feature type="compositionally biased region" description="Polar residues" evidence="1">
    <location>
        <begin position="19"/>
        <end position="29"/>
    </location>
</feature>
<dbReference type="Gene3D" id="2.170.270.10">
    <property type="entry name" value="SET domain"/>
    <property type="match status" value="1"/>
</dbReference>
<dbReference type="InterPro" id="IPR001214">
    <property type="entry name" value="SET_dom"/>
</dbReference>
<dbReference type="PANTHER" id="PTHR12197">
    <property type="entry name" value="HISTONE-LYSINE N-METHYLTRANSFERASE SMYD"/>
    <property type="match status" value="1"/>
</dbReference>
<feature type="region of interest" description="Disordered" evidence="1">
    <location>
        <begin position="501"/>
        <end position="715"/>
    </location>
</feature>
<dbReference type="RefSeq" id="XP_008718393.1">
    <property type="nucleotide sequence ID" value="XM_008720171.1"/>
</dbReference>
<accession>W2RV14</accession>
<sequence length="715" mass="78199">MDMLAEAAAIADRVDGPCTYQTSSGSSDPGPTAADLGHTNVSQDAVAGCADPTDVPATTEHVPGGIFPENYEEYVKIRPSSSRPTLLDRFSCKYDMGLFAEKSFDEVGELIVSLPAGICDIFPAGLHDFRGPEIYTMGKIPAQHLTSMMHLLAATYRTYERLAPATHQDRPFDPCFTPGYAMALLKGKPTEEVQLAVDKLNQMHLATEGDPSATDGRVDHAGSHNDLFPCGPDRLEDAMRALRFLDGAFVAEDVTDAHIGYSHLTSYINHSCTPNALLVTDFGEQHLDDGLFARTMTVHLKALARIRKGEEITISYNSNAPGPRDKRRFTLNATTGFDCQCISCRMRTNENQWKAAHTCVMAIAQGKRAKGNRYQSSSSAIFDALQGLGLNGYQTRYWCTQLAQAAKTNDPPDRVREWIFRSRELAWCKQFLHESHGRRINLEEIIDDLGQHQDVSEFLQLGKEFIGSKDVDRTIFLLDVKAAETDDQLLGKDLIPELKELQAKQRRKKKSDKEKTRKKGKAARKNEEAQHEAPTTQEEAKQDDGRRSDGDTLPAESPKTSLAVALKPLQHANDSESASHSVQYDRRSDHEIEEASQPTEPANSSSLVDRTKGPPSDPGALPAPPSQTAAEVPGVEDFQESAKPPSECESTSAVSAATSHSPSPACGDDPDDLSQEPCPELLHSRSSSDMGDTPPKPVSPTIAVPEAPKLESQHS</sequence>
<dbReference type="PROSITE" id="PS50280">
    <property type="entry name" value="SET"/>
    <property type="match status" value="1"/>
</dbReference>
<gene>
    <name evidence="3" type="ORF">HMPREF1541_05834</name>
</gene>
<proteinExistence type="predicted"/>
<dbReference type="VEuPathDB" id="FungiDB:HMPREF1541_05834"/>
<dbReference type="OrthoDB" id="5945798at2759"/>
<dbReference type="EMBL" id="KB822721">
    <property type="protein sequence ID" value="ETN39608.1"/>
    <property type="molecule type" value="Genomic_DNA"/>
</dbReference>
<feature type="compositionally biased region" description="Basic residues" evidence="1">
    <location>
        <begin position="504"/>
        <end position="523"/>
    </location>
</feature>
<feature type="compositionally biased region" description="Basic and acidic residues" evidence="1">
    <location>
        <begin position="538"/>
        <end position="550"/>
    </location>
</feature>
<dbReference type="Proteomes" id="UP000030752">
    <property type="component" value="Unassembled WGS sequence"/>
</dbReference>
<dbReference type="InParanoid" id="W2RV14"/>
<feature type="domain" description="SET" evidence="2">
    <location>
        <begin position="75"/>
        <end position="317"/>
    </location>
</feature>
<protein>
    <recommendedName>
        <fullName evidence="2">SET domain-containing protein</fullName>
    </recommendedName>
</protein>
<evidence type="ECO:0000256" key="1">
    <source>
        <dbReference type="SAM" id="MobiDB-lite"/>
    </source>
</evidence>
<evidence type="ECO:0000259" key="2">
    <source>
        <dbReference type="PROSITE" id="PS50280"/>
    </source>
</evidence>
<dbReference type="GO" id="GO:0005634">
    <property type="term" value="C:nucleus"/>
    <property type="evidence" value="ECO:0007669"/>
    <property type="project" value="TreeGrafter"/>
</dbReference>
<feature type="compositionally biased region" description="Polar residues" evidence="1">
    <location>
        <begin position="596"/>
        <end position="608"/>
    </location>
</feature>
<dbReference type="HOGENOM" id="CLU_386352_0_0_1"/>
<dbReference type="SMART" id="SM00317">
    <property type="entry name" value="SET"/>
    <property type="match status" value="1"/>
</dbReference>